<sequence length="197" mass="23111">MDLVCQQLKRLNEVMNAALSAREEGSSKRLVFFVRRSLQQFNLYGEWCESEILIDAYLRTRQKIEHGEVIDNFPGYLSSVSFNIIREHHRSRQRKFAACQKMQKSEANVLNTPESPYLDEKTSDFSNLLWESFESLRPKDQEILILRIVKGYSWSEIGDFMVATDKELRNDLALRSRLRKQGERALERLRKAFSSVT</sequence>
<dbReference type="EMBL" id="JBHZOL010000008">
    <property type="protein sequence ID" value="MFE4104955.1"/>
    <property type="molecule type" value="Genomic_DNA"/>
</dbReference>
<dbReference type="RefSeq" id="WP_377960734.1">
    <property type="nucleotide sequence ID" value="NZ_JBHZOL010000008.1"/>
</dbReference>
<reference evidence="1 2" key="1">
    <citation type="submission" date="2024-10" db="EMBL/GenBank/DDBJ databases">
        <authorList>
            <person name="Ratan Roy A."/>
            <person name="Morales Sandoval P.H."/>
            <person name="De Los Santos Villalobos S."/>
            <person name="Chakraborty S."/>
            <person name="Mukherjee J."/>
        </authorList>
    </citation>
    <scope>NUCLEOTIDE SEQUENCE [LARGE SCALE GENOMIC DNA]</scope>
    <source>
        <strain evidence="1 2">S1</strain>
    </source>
</reference>
<dbReference type="InterPro" id="IPR036388">
    <property type="entry name" value="WH-like_DNA-bd_sf"/>
</dbReference>
<protein>
    <submittedName>
        <fullName evidence="1">RNA polymerase sigma factor</fullName>
    </submittedName>
</protein>
<dbReference type="Gene3D" id="1.10.10.10">
    <property type="entry name" value="Winged helix-like DNA-binding domain superfamily/Winged helix DNA-binding domain"/>
    <property type="match status" value="1"/>
</dbReference>
<dbReference type="Proteomes" id="UP001600165">
    <property type="component" value="Unassembled WGS sequence"/>
</dbReference>
<keyword evidence="2" id="KW-1185">Reference proteome</keyword>
<proteinExistence type="predicted"/>
<comment type="caution">
    <text evidence="1">The sequence shown here is derived from an EMBL/GenBank/DDBJ whole genome shotgun (WGS) entry which is preliminary data.</text>
</comment>
<evidence type="ECO:0000313" key="1">
    <source>
        <dbReference type="EMBL" id="MFE4104955.1"/>
    </source>
</evidence>
<evidence type="ECO:0000313" key="2">
    <source>
        <dbReference type="Proteomes" id="UP001600165"/>
    </source>
</evidence>
<gene>
    <name evidence="1" type="ORF">ACFVKH_01610</name>
</gene>
<accession>A0ABW6IB69</accession>
<name>A0ABW6IB69_9CYAN</name>
<dbReference type="SUPFAM" id="SSF88659">
    <property type="entry name" value="Sigma3 and sigma4 domains of RNA polymerase sigma factors"/>
    <property type="match status" value="1"/>
</dbReference>
<dbReference type="InterPro" id="IPR013324">
    <property type="entry name" value="RNA_pol_sigma_r3/r4-like"/>
</dbReference>
<organism evidence="1 2">
    <name type="scientific">Almyronema epifaneia S1</name>
    <dbReference type="NCBI Taxonomy" id="2991925"/>
    <lineage>
        <taxon>Bacteria</taxon>
        <taxon>Bacillati</taxon>
        <taxon>Cyanobacteriota</taxon>
        <taxon>Cyanophyceae</taxon>
        <taxon>Nodosilineales</taxon>
        <taxon>Nodosilineaceae</taxon>
        <taxon>Almyronema</taxon>
        <taxon>Almyronema epifaneia</taxon>
    </lineage>
</organism>